<evidence type="ECO:0000313" key="2">
    <source>
        <dbReference type="EMBL" id="GFP22019.1"/>
    </source>
</evidence>
<name>A0A6V8NNP3_9ACTN</name>
<dbReference type="Proteomes" id="UP000580051">
    <property type="component" value="Unassembled WGS sequence"/>
</dbReference>
<keyword evidence="1" id="KW-0812">Transmembrane</keyword>
<reference evidence="2 3" key="1">
    <citation type="journal article" date="2020" name="Front. Microbiol.">
        <title>Single-cell genomics of novel Actinobacteria with the Wood-Ljungdahl pathway discovered in a serpentinizing system.</title>
        <authorList>
            <person name="Merino N."/>
            <person name="Kawai M."/>
            <person name="Boyd E.S."/>
            <person name="Colman D.R."/>
            <person name="McGlynn S.E."/>
            <person name="Nealson K.H."/>
            <person name="Kurokawa K."/>
            <person name="Hongoh Y."/>
        </authorList>
    </citation>
    <scope>NUCLEOTIDE SEQUENCE [LARGE SCALE GENOMIC DNA]</scope>
    <source>
        <strain evidence="2 3">S06</strain>
    </source>
</reference>
<keyword evidence="1" id="KW-0472">Membrane</keyword>
<evidence type="ECO:0000256" key="1">
    <source>
        <dbReference type="SAM" id="Phobius"/>
    </source>
</evidence>
<gene>
    <name evidence="2" type="ORF">HKBW3S06_01244</name>
</gene>
<dbReference type="EMBL" id="BLRV01000176">
    <property type="protein sequence ID" value="GFP22019.1"/>
    <property type="molecule type" value="Genomic_DNA"/>
</dbReference>
<dbReference type="AlphaFoldDB" id="A0A6V8NNP3"/>
<evidence type="ECO:0000313" key="3">
    <source>
        <dbReference type="Proteomes" id="UP000580051"/>
    </source>
</evidence>
<organism evidence="2 3">
    <name type="scientific">Candidatus Hakubella thermalkaliphila</name>
    <dbReference type="NCBI Taxonomy" id="2754717"/>
    <lineage>
        <taxon>Bacteria</taxon>
        <taxon>Bacillati</taxon>
        <taxon>Actinomycetota</taxon>
        <taxon>Actinomycetota incertae sedis</taxon>
        <taxon>Candidatus Hakubellales</taxon>
        <taxon>Candidatus Hakubellaceae</taxon>
        <taxon>Candidatus Hakubella</taxon>
    </lineage>
</organism>
<feature type="transmembrane region" description="Helical" evidence="1">
    <location>
        <begin position="37"/>
        <end position="57"/>
    </location>
</feature>
<keyword evidence="1" id="KW-1133">Transmembrane helix</keyword>
<comment type="caution">
    <text evidence="2">The sequence shown here is derived from an EMBL/GenBank/DDBJ whole genome shotgun (WGS) entry which is preliminary data.</text>
</comment>
<proteinExistence type="predicted"/>
<sequence length="61" mass="6482">MVVAGLCAFLAYLIAGSVSIAGRLGLFFLIENPFIGLMTFSLLGWIFAAIGIGLAAYRLKE</sequence>
<protein>
    <submittedName>
        <fullName evidence="2">Uncharacterized protein</fullName>
    </submittedName>
</protein>
<accession>A0A6V8NNP3</accession>